<sequence>MSDMGPRMLIRLLIRSPRLSSLKKSGFILPFLLAMTACGPVHPRWHNASEDDIEISYFRQADVFKKKLRHGAKGMPADFVDFQKVERIGITDSGRTYYLNSRQVSVLHDKCGHGYKCQISYLEPGHITVTAS</sequence>
<organism evidence="1 2">
    <name type="scientific">Sphingomonas aurantiaca</name>
    <dbReference type="NCBI Taxonomy" id="185949"/>
    <lineage>
        <taxon>Bacteria</taxon>
        <taxon>Pseudomonadati</taxon>
        <taxon>Pseudomonadota</taxon>
        <taxon>Alphaproteobacteria</taxon>
        <taxon>Sphingomonadales</taxon>
        <taxon>Sphingomonadaceae</taxon>
        <taxon>Sphingomonas</taxon>
    </lineage>
</organism>
<accession>A0A5E8A9G4</accession>
<evidence type="ECO:0000313" key="2">
    <source>
        <dbReference type="Proteomes" id="UP000326857"/>
    </source>
</evidence>
<evidence type="ECO:0000313" key="1">
    <source>
        <dbReference type="EMBL" id="VVT27815.1"/>
    </source>
</evidence>
<reference evidence="1 2" key="1">
    <citation type="submission" date="2019-09" db="EMBL/GenBank/DDBJ databases">
        <authorList>
            <person name="Dittami M. S."/>
        </authorList>
    </citation>
    <scope>NUCLEOTIDE SEQUENCE [LARGE SCALE GENOMIC DNA]</scope>
    <source>
        <strain evidence="1">SPHINGO391</strain>
    </source>
</reference>
<proteinExistence type="predicted"/>
<gene>
    <name evidence="1" type="ORF">SPHINGO391_500074</name>
</gene>
<dbReference type="EMBL" id="CABVLI010000046">
    <property type="protein sequence ID" value="VVT27815.1"/>
    <property type="molecule type" value="Genomic_DNA"/>
</dbReference>
<protein>
    <submittedName>
        <fullName evidence="1">Uncharacterized protein</fullName>
    </submittedName>
</protein>
<dbReference type="Proteomes" id="UP000326857">
    <property type="component" value="Unassembled WGS sequence"/>
</dbReference>
<dbReference type="AlphaFoldDB" id="A0A5E8A9G4"/>
<name>A0A5E8A9G4_9SPHN</name>